<dbReference type="EMBL" id="AAMIYH010000015">
    <property type="protein sequence ID" value="EDH8303043.1"/>
    <property type="molecule type" value="Genomic_DNA"/>
</dbReference>
<reference evidence="1" key="1">
    <citation type="submission" date="2018-07" db="EMBL/GenBank/DDBJ databases">
        <authorList>
            <person name="Ashton P.M."/>
            <person name="Dallman T."/>
            <person name="Nair S."/>
            <person name="De Pinna E."/>
            <person name="Peters T."/>
            <person name="Grant K."/>
        </authorList>
    </citation>
    <scope>NUCLEOTIDE SEQUENCE</scope>
    <source>
        <strain evidence="1">368335</strain>
    </source>
</reference>
<proteinExistence type="predicted"/>
<accession>A0A635R8Q2</accession>
<sequence>MVRESYFIIPDYQFICGPLTEFDPNSILREINTDLNEVLNYAIQYGITGEFPKLDRFAIQGTIEFISRELNAQGYIIEGERALTYVKAVQDVAKAYLLAVSSHPHWFTRFGTWVGARYCANKPGAVEFLVRYEQVKYPEFENPEAFQTMSVGLLSVVELLLGNLAGKML</sequence>
<dbReference type="AlphaFoldDB" id="A0A635R8Q2"/>
<protein>
    <submittedName>
        <fullName evidence="1">Uncharacterized protein</fullName>
    </submittedName>
</protein>
<comment type="caution">
    <text evidence="1">The sequence shown here is derived from an EMBL/GenBank/DDBJ whole genome shotgun (WGS) entry which is preliminary data.</text>
</comment>
<organism evidence="1">
    <name type="scientific">Salmonella enterica subsp. enterica serovar Chester</name>
    <dbReference type="NCBI Taxonomy" id="149386"/>
    <lineage>
        <taxon>Bacteria</taxon>
        <taxon>Pseudomonadati</taxon>
        <taxon>Pseudomonadota</taxon>
        <taxon>Gammaproteobacteria</taxon>
        <taxon>Enterobacterales</taxon>
        <taxon>Enterobacteriaceae</taxon>
        <taxon>Salmonella</taxon>
    </lineage>
</organism>
<evidence type="ECO:0000313" key="1">
    <source>
        <dbReference type="EMBL" id="EDH8303043.1"/>
    </source>
</evidence>
<name>A0A635R8Q2_SALET</name>
<gene>
    <name evidence="1" type="ORF">CB695_16360</name>
</gene>